<proteinExistence type="predicted"/>
<feature type="transmembrane region" description="Helical" evidence="1">
    <location>
        <begin position="53"/>
        <end position="77"/>
    </location>
</feature>
<keyword evidence="1" id="KW-0472">Membrane</keyword>
<evidence type="ECO:0000313" key="2">
    <source>
        <dbReference type="EMBL" id="KAL3068959.1"/>
    </source>
</evidence>
<keyword evidence="3" id="KW-1185">Reference proteome</keyword>
<organism evidence="2 3">
    <name type="scientific">Heterodera schachtii</name>
    <name type="common">Sugarbeet cyst nematode worm</name>
    <name type="synonym">Tylenchus schachtii</name>
    <dbReference type="NCBI Taxonomy" id="97005"/>
    <lineage>
        <taxon>Eukaryota</taxon>
        <taxon>Metazoa</taxon>
        <taxon>Ecdysozoa</taxon>
        <taxon>Nematoda</taxon>
        <taxon>Chromadorea</taxon>
        <taxon>Rhabditida</taxon>
        <taxon>Tylenchina</taxon>
        <taxon>Tylenchomorpha</taxon>
        <taxon>Tylenchoidea</taxon>
        <taxon>Heteroderidae</taxon>
        <taxon>Heteroderinae</taxon>
        <taxon>Heterodera</taxon>
    </lineage>
</organism>
<gene>
    <name evidence="2" type="ORF">niasHS_015674</name>
</gene>
<keyword evidence="1" id="KW-0812">Transmembrane</keyword>
<name>A0ABD2HNV3_HETSC</name>
<reference evidence="2 3" key="1">
    <citation type="submission" date="2024-10" db="EMBL/GenBank/DDBJ databases">
        <authorList>
            <person name="Kim D."/>
        </authorList>
    </citation>
    <scope>NUCLEOTIDE SEQUENCE [LARGE SCALE GENOMIC DNA]</scope>
    <source>
        <strain evidence="2">Taebaek</strain>
    </source>
</reference>
<evidence type="ECO:0000256" key="1">
    <source>
        <dbReference type="SAM" id="Phobius"/>
    </source>
</evidence>
<dbReference type="AlphaFoldDB" id="A0ABD2HNV3"/>
<keyword evidence="1" id="KW-1133">Transmembrane helix</keyword>
<evidence type="ECO:0000313" key="3">
    <source>
        <dbReference type="Proteomes" id="UP001620645"/>
    </source>
</evidence>
<protein>
    <submittedName>
        <fullName evidence="2">Uncharacterized protein</fullName>
    </submittedName>
</protein>
<accession>A0ABD2HNV3</accession>
<dbReference type="Proteomes" id="UP001620645">
    <property type="component" value="Unassembled WGS sequence"/>
</dbReference>
<dbReference type="EMBL" id="JBICCN010000434">
    <property type="protein sequence ID" value="KAL3068959.1"/>
    <property type="molecule type" value="Genomic_DNA"/>
</dbReference>
<comment type="caution">
    <text evidence="2">The sequence shown here is derived from an EMBL/GenBank/DDBJ whole genome shotgun (WGS) entry which is preliminary data.</text>
</comment>
<sequence length="172" mass="19749">MPFDPDRYGWWRNVAKPCPCPCSKLRAIKFCRIECDFMDREAKRWGNAGRVTVGVGSAALAFIPIVGPFLAMGAIAAQAKNWDEDMTHTALEVHFKCEQCGQIAYKTYEILRENVTSNRWGRYTNTYGGEQICGIDTTAFDEIEQVFRGMPKEYNFAYNNCKDWTSEMTRRL</sequence>